<reference evidence="2 3" key="1">
    <citation type="submission" date="2020-08" db="EMBL/GenBank/DDBJ databases">
        <title>Genomic Encyclopedia of Type Strains, Phase IV (KMG-IV): sequencing the most valuable type-strain genomes for metagenomic binning, comparative biology and taxonomic classification.</title>
        <authorList>
            <person name="Goeker M."/>
        </authorList>
    </citation>
    <scope>NUCLEOTIDE SEQUENCE [LARGE SCALE GENOMIC DNA]</scope>
    <source>
        <strain evidence="2 3">DSM 103377</strain>
    </source>
</reference>
<protein>
    <submittedName>
        <fullName evidence="2">Putative integral membrane protein</fullName>
    </submittedName>
</protein>
<gene>
    <name evidence="2" type="ORF">FHS89_002085</name>
</gene>
<accession>A0A840WLX3</accession>
<evidence type="ECO:0000313" key="2">
    <source>
        <dbReference type="EMBL" id="MBB5516059.1"/>
    </source>
</evidence>
<keyword evidence="3" id="KW-1185">Reference proteome</keyword>
<feature type="transmembrane region" description="Helical" evidence="1">
    <location>
        <begin position="51"/>
        <end position="71"/>
    </location>
</feature>
<dbReference type="Pfam" id="PF10658">
    <property type="entry name" value="DUF2484"/>
    <property type="match status" value="1"/>
</dbReference>
<keyword evidence="1" id="KW-0812">Transmembrane</keyword>
<evidence type="ECO:0000313" key="3">
    <source>
        <dbReference type="Proteomes" id="UP000553766"/>
    </source>
</evidence>
<sequence>MTAILVFAVWALIGQMIAIANSRYHWQAFYVLSATLIPILWLLYQAHNWPAVAIALIAAASVFRWPLWFAVRWLGRQLGLWQRKE</sequence>
<proteinExistence type="predicted"/>
<feature type="transmembrane region" description="Helical" evidence="1">
    <location>
        <begin position="28"/>
        <end position="44"/>
    </location>
</feature>
<keyword evidence="1" id="KW-1133">Transmembrane helix</keyword>
<evidence type="ECO:0000256" key="1">
    <source>
        <dbReference type="SAM" id="Phobius"/>
    </source>
</evidence>
<name>A0A840WLX3_9RHOB</name>
<keyword evidence="1" id="KW-0472">Membrane</keyword>
<comment type="caution">
    <text evidence="2">The sequence shown here is derived from an EMBL/GenBank/DDBJ whole genome shotgun (WGS) entry which is preliminary data.</text>
</comment>
<dbReference type="Proteomes" id="UP000553766">
    <property type="component" value="Unassembled WGS sequence"/>
</dbReference>
<dbReference type="RefSeq" id="WP_184011331.1">
    <property type="nucleotide sequence ID" value="NZ_JACIJS010000006.1"/>
</dbReference>
<organism evidence="2 3">
    <name type="scientific">Rubricella aquisinus</name>
    <dbReference type="NCBI Taxonomy" id="2028108"/>
    <lineage>
        <taxon>Bacteria</taxon>
        <taxon>Pseudomonadati</taxon>
        <taxon>Pseudomonadota</taxon>
        <taxon>Alphaproteobacteria</taxon>
        <taxon>Rhodobacterales</taxon>
        <taxon>Paracoccaceae</taxon>
        <taxon>Rubricella</taxon>
    </lineage>
</organism>
<dbReference type="InterPro" id="IPR018919">
    <property type="entry name" value="DUF2484"/>
</dbReference>
<dbReference type="EMBL" id="JACIJS010000006">
    <property type="protein sequence ID" value="MBB5516059.1"/>
    <property type="molecule type" value="Genomic_DNA"/>
</dbReference>
<dbReference type="AlphaFoldDB" id="A0A840WLX3"/>